<dbReference type="GO" id="GO:0008168">
    <property type="term" value="F:methyltransferase activity"/>
    <property type="evidence" value="ECO:0007669"/>
    <property type="project" value="UniProtKB-KW"/>
</dbReference>
<evidence type="ECO:0000256" key="3">
    <source>
        <dbReference type="SAM" id="MobiDB-lite"/>
    </source>
</evidence>
<dbReference type="Gene3D" id="3.40.50.150">
    <property type="entry name" value="Vaccinia Virus protein VP39"/>
    <property type="match status" value="1"/>
</dbReference>
<sequence length="360" mass="39683">MPEFRVAVDPEPGDHPAKSRAPRPHAAGLNSAIALLEQAARTVPLPEARYPIVIADYGVGTGRNSMRPITAAIAALRGRTRPEHSVLVTHTDNADNDFTAVFRGLADNPDSYLRRDASTYPSAVGRSFYTQILPSKSVHVGWSAWAIVRVGRMPMPVPDHIVASFSEDPQVVAAYARQAAFDWHEFVAFRGRELASGAQLVVLTAALGDDGDFGYRPLFAAVMDTLRELVADGVVREDEVHEMSLPIVGRRANDFMAPFAPSGRFERLSVSHLEVYDAEDVIFSSYQKDRDTSAFGLRWADFCRFTLFNDLGTALGDDPVRCAQFQDRLHAGIAERLSAHPEQMRIPLAQIVLERRRSSG</sequence>
<dbReference type="Proteomes" id="UP000062255">
    <property type="component" value="Chromosome"/>
</dbReference>
<feature type="region of interest" description="Disordered" evidence="3">
    <location>
        <begin position="1"/>
        <end position="24"/>
    </location>
</feature>
<evidence type="ECO:0000313" key="5">
    <source>
        <dbReference type="Proteomes" id="UP000062255"/>
    </source>
</evidence>
<dbReference type="InterPro" id="IPR042086">
    <property type="entry name" value="MeTrfase_capping"/>
</dbReference>
<dbReference type="EMBL" id="CP012150">
    <property type="protein sequence ID" value="AKS33533.1"/>
    <property type="molecule type" value="Genomic_DNA"/>
</dbReference>
<keyword evidence="4" id="KW-0489">Methyltransferase</keyword>
<dbReference type="PATRIC" id="fig|134601.6.peg.3798"/>
<evidence type="ECO:0000313" key="4">
    <source>
        <dbReference type="EMBL" id="AKS33533.1"/>
    </source>
</evidence>
<dbReference type="RefSeq" id="WP_049745959.1">
    <property type="nucleotide sequence ID" value="NZ_CP012150.1"/>
</dbReference>
<keyword evidence="1" id="KW-0479">Metal-binding</keyword>
<proteinExistence type="predicted"/>
<feature type="compositionally biased region" description="Basic and acidic residues" evidence="3">
    <location>
        <begin position="1"/>
        <end position="17"/>
    </location>
</feature>
<accession>A0A0K0X828</accession>
<evidence type="ECO:0000256" key="1">
    <source>
        <dbReference type="ARBA" id="ARBA00022723"/>
    </source>
</evidence>
<dbReference type="Pfam" id="PF03492">
    <property type="entry name" value="Methyltransf_7"/>
    <property type="match status" value="1"/>
</dbReference>
<dbReference type="OrthoDB" id="465670at2"/>
<dbReference type="PANTHER" id="PTHR31009">
    <property type="entry name" value="S-ADENOSYL-L-METHIONINE:CARBOXYL METHYLTRANSFERASE FAMILY PROTEIN"/>
    <property type="match status" value="1"/>
</dbReference>
<keyword evidence="2" id="KW-0460">Magnesium</keyword>
<dbReference type="Gene3D" id="1.10.1200.270">
    <property type="entry name" value="Methyltransferase, alpha-helical capping domain"/>
    <property type="match status" value="1"/>
</dbReference>
<organism evidence="4 5">
    <name type="scientific">Mycolicibacterium goodii</name>
    <name type="common">Mycobacterium goodii</name>
    <dbReference type="NCBI Taxonomy" id="134601"/>
    <lineage>
        <taxon>Bacteria</taxon>
        <taxon>Bacillati</taxon>
        <taxon>Actinomycetota</taxon>
        <taxon>Actinomycetes</taxon>
        <taxon>Mycobacteriales</taxon>
        <taxon>Mycobacteriaceae</taxon>
        <taxon>Mycolicibacterium</taxon>
    </lineage>
</organism>
<dbReference type="GO" id="GO:0046872">
    <property type="term" value="F:metal ion binding"/>
    <property type="evidence" value="ECO:0007669"/>
    <property type="project" value="UniProtKB-KW"/>
</dbReference>
<name>A0A0K0X828_MYCGD</name>
<protein>
    <submittedName>
        <fullName evidence="4">SAM-dependent methyltransferase</fullName>
    </submittedName>
</protein>
<evidence type="ECO:0000256" key="2">
    <source>
        <dbReference type="ARBA" id="ARBA00022842"/>
    </source>
</evidence>
<dbReference type="SUPFAM" id="SSF53335">
    <property type="entry name" value="S-adenosyl-L-methionine-dependent methyltransferases"/>
    <property type="match status" value="1"/>
</dbReference>
<reference evidence="4 5" key="1">
    <citation type="submission" date="2015-07" db="EMBL/GenBank/DDBJ databases">
        <title>Complete genome sequence of Mycobacterium goodii X7B, a facultative thermophilic biodesulfurizing bacterium.</title>
        <authorList>
            <person name="Yu B."/>
            <person name="Li F."/>
            <person name="Xu P."/>
        </authorList>
    </citation>
    <scope>NUCLEOTIDE SEQUENCE [LARGE SCALE GENOMIC DNA]</scope>
    <source>
        <strain evidence="4 5">X7B</strain>
    </source>
</reference>
<dbReference type="AlphaFoldDB" id="A0A0K0X828"/>
<keyword evidence="4" id="KW-0808">Transferase</keyword>
<dbReference type="KEGG" id="mgo:AFA91_18335"/>
<dbReference type="InterPro" id="IPR029063">
    <property type="entry name" value="SAM-dependent_MTases_sf"/>
</dbReference>
<dbReference type="InterPro" id="IPR005299">
    <property type="entry name" value="MeTrfase_7"/>
</dbReference>
<dbReference type="STRING" id="134601.AFA91_18335"/>
<dbReference type="GO" id="GO:0032259">
    <property type="term" value="P:methylation"/>
    <property type="evidence" value="ECO:0007669"/>
    <property type="project" value="UniProtKB-KW"/>
</dbReference>
<gene>
    <name evidence="4" type="ORF">AFA91_18335</name>
</gene>